<feature type="domain" description="Pyridoxamine 5'-phosphate oxidase N-terminal" evidence="2">
    <location>
        <begin position="8"/>
        <end position="135"/>
    </location>
</feature>
<dbReference type="Proteomes" id="UP001183410">
    <property type="component" value="Unassembled WGS sequence"/>
</dbReference>
<dbReference type="InterPro" id="IPR019920">
    <property type="entry name" value="F420-binding_dom_put"/>
</dbReference>
<dbReference type="PANTHER" id="PTHR35176:SF1">
    <property type="entry name" value="F420H(2)-DEPENDENT BILIVERDIN REDUCTASE"/>
    <property type="match status" value="1"/>
</dbReference>
<dbReference type="RefSeq" id="WP_311666019.1">
    <property type="nucleotide sequence ID" value="NZ_JAVREO010000003.1"/>
</dbReference>
<evidence type="ECO:0000313" key="3">
    <source>
        <dbReference type="EMBL" id="MDT0266058.1"/>
    </source>
</evidence>
<protein>
    <submittedName>
        <fullName evidence="3">PPOX class F420-dependent oxidoreductase</fullName>
    </submittedName>
</protein>
<dbReference type="EMBL" id="JAVREO010000003">
    <property type="protein sequence ID" value="MDT0266058.1"/>
    <property type="molecule type" value="Genomic_DNA"/>
</dbReference>
<dbReference type="Gene3D" id="2.30.110.10">
    <property type="entry name" value="Electron Transport, Fmn-binding Protein, Chain A"/>
    <property type="match status" value="1"/>
</dbReference>
<dbReference type="InterPro" id="IPR012349">
    <property type="entry name" value="Split_barrel_FMN-bd"/>
</dbReference>
<name>A0ABU2JM51_9ACTN</name>
<evidence type="ECO:0000313" key="4">
    <source>
        <dbReference type="Proteomes" id="UP001183410"/>
    </source>
</evidence>
<organism evidence="3 4">
    <name type="scientific">Streptomyces chisholmiae</name>
    <dbReference type="NCBI Taxonomy" id="3075540"/>
    <lineage>
        <taxon>Bacteria</taxon>
        <taxon>Bacillati</taxon>
        <taxon>Actinomycetota</taxon>
        <taxon>Actinomycetes</taxon>
        <taxon>Kitasatosporales</taxon>
        <taxon>Streptomycetaceae</taxon>
        <taxon>Streptomyces</taxon>
    </lineage>
</organism>
<proteinExistence type="predicted"/>
<dbReference type="PANTHER" id="PTHR35176">
    <property type="entry name" value="HEME OXYGENASE HI_0854-RELATED"/>
    <property type="match status" value="1"/>
</dbReference>
<dbReference type="SUPFAM" id="SSF50475">
    <property type="entry name" value="FMN-binding split barrel"/>
    <property type="match status" value="1"/>
</dbReference>
<evidence type="ECO:0000256" key="1">
    <source>
        <dbReference type="ARBA" id="ARBA00023002"/>
    </source>
</evidence>
<keyword evidence="4" id="KW-1185">Reference proteome</keyword>
<gene>
    <name evidence="3" type="ORF">RM844_07090</name>
</gene>
<keyword evidence="1" id="KW-0560">Oxidoreductase</keyword>
<accession>A0ABU2JM51</accession>
<dbReference type="InterPro" id="IPR052019">
    <property type="entry name" value="F420H2_bilvrd_red/Heme_oxyg"/>
</dbReference>
<comment type="caution">
    <text evidence="3">The sequence shown here is derived from an EMBL/GenBank/DDBJ whole genome shotgun (WGS) entry which is preliminary data.</text>
</comment>
<dbReference type="InterPro" id="IPR011576">
    <property type="entry name" value="Pyridox_Oxase_N"/>
</dbReference>
<reference evidence="4" key="1">
    <citation type="submission" date="2023-07" db="EMBL/GenBank/DDBJ databases">
        <title>30 novel species of actinomycetes from the DSMZ collection.</title>
        <authorList>
            <person name="Nouioui I."/>
        </authorList>
    </citation>
    <scope>NUCLEOTIDE SEQUENCE [LARGE SCALE GENOMIC DNA]</scope>
    <source>
        <strain evidence="4">DSM 44915</strain>
    </source>
</reference>
<dbReference type="Pfam" id="PF01243">
    <property type="entry name" value="PNPOx_N"/>
    <property type="match status" value="1"/>
</dbReference>
<dbReference type="NCBIfam" id="TIGR03618">
    <property type="entry name" value="Rv1155_F420"/>
    <property type="match status" value="1"/>
</dbReference>
<sequence>MTHTMERDEWRAFLAHGTRTGKLSTVRANGGPHVAPVWFVLDGDDVVLTTGRETVKGHNLARDGRVAFCVDLQEPPFAFVLVQGRAELSDDPDELLAWATRIGARYMGQERGAEFGQRNAVPGEVLVRVRPEHVVAQADLTG</sequence>
<evidence type="ECO:0000259" key="2">
    <source>
        <dbReference type="Pfam" id="PF01243"/>
    </source>
</evidence>